<sequence length="280" mass="31064">MLRNVGSTQRAFLDCPPNKVATRVIVQFRHGVRPPALPGKLYDAKTYSLGQLVKLTTKKRQEPWATPIFQRPHNWSKSTSSHRASPRYIPRLGEPSFSLSCLLPNGFHPHMRVSGEHKGRSCSFLLDCGATKSIVNLQAFPILCNKVEFLSPSAKLRSTEEIAWDVILGADFLSNTKAVLNFAEGTFSTHEATGVNTDTSPPKDDADDICNALFETPAIPMSNLDDLCVELTHIPNDERKELRQPLLKYANIFSWQGASIRLVPVKLGPSNSHPDVSHLL</sequence>
<name>W6U0Q4_ECHGR</name>
<dbReference type="KEGG" id="egl:EGR_10440"/>
<dbReference type="CTD" id="36346155"/>
<dbReference type="RefSeq" id="XP_024345896.1">
    <property type="nucleotide sequence ID" value="XM_024499689.1"/>
</dbReference>
<evidence type="ECO:0000313" key="1">
    <source>
        <dbReference type="EMBL" id="EUB54700.1"/>
    </source>
</evidence>
<dbReference type="Proteomes" id="UP000019149">
    <property type="component" value="Unassembled WGS sequence"/>
</dbReference>
<protein>
    <submittedName>
        <fullName evidence="1">Uncharacterized protein</fullName>
    </submittedName>
</protein>
<dbReference type="EMBL" id="APAU02000220">
    <property type="protein sequence ID" value="EUB54700.1"/>
    <property type="molecule type" value="Genomic_DNA"/>
</dbReference>
<reference evidence="1 2" key="1">
    <citation type="journal article" date="2013" name="Nat. Genet.">
        <title>The genome of the hydatid tapeworm Echinococcus granulosus.</title>
        <authorList>
            <person name="Zheng H."/>
            <person name="Zhang W."/>
            <person name="Zhang L."/>
            <person name="Zhang Z."/>
            <person name="Li J."/>
            <person name="Lu G."/>
            <person name="Zhu Y."/>
            <person name="Wang Y."/>
            <person name="Huang Y."/>
            <person name="Liu J."/>
            <person name="Kang H."/>
            <person name="Chen J."/>
            <person name="Wang L."/>
            <person name="Chen A."/>
            <person name="Yu S."/>
            <person name="Gao Z."/>
            <person name="Jin L."/>
            <person name="Gu W."/>
            <person name="Wang Z."/>
            <person name="Zhao L."/>
            <person name="Shi B."/>
            <person name="Wen H."/>
            <person name="Lin R."/>
            <person name="Jones M.K."/>
            <person name="Brejova B."/>
            <person name="Vinar T."/>
            <person name="Zhao G."/>
            <person name="McManus D.P."/>
            <person name="Chen Z."/>
            <person name="Zhou Y."/>
            <person name="Wang S."/>
        </authorList>
    </citation>
    <scope>NUCLEOTIDE SEQUENCE [LARGE SCALE GENOMIC DNA]</scope>
</reference>
<evidence type="ECO:0000313" key="2">
    <source>
        <dbReference type="Proteomes" id="UP000019149"/>
    </source>
</evidence>
<dbReference type="GeneID" id="36346155"/>
<dbReference type="AlphaFoldDB" id="W6U0Q4"/>
<proteinExistence type="predicted"/>
<dbReference type="InterPro" id="IPR021109">
    <property type="entry name" value="Peptidase_aspartic_dom_sf"/>
</dbReference>
<accession>W6U0Q4</accession>
<gene>
    <name evidence="1" type="ORF">EGR_10440</name>
</gene>
<comment type="caution">
    <text evidence="1">The sequence shown here is derived from an EMBL/GenBank/DDBJ whole genome shotgun (WGS) entry which is preliminary data.</text>
</comment>
<keyword evidence="2" id="KW-1185">Reference proteome</keyword>
<organism evidence="1 2">
    <name type="scientific">Echinococcus granulosus</name>
    <name type="common">Hydatid tapeworm</name>
    <dbReference type="NCBI Taxonomy" id="6210"/>
    <lineage>
        <taxon>Eukaryota</taxon>
        <taxon>Metazoa</taxon>
        <taxon>Spiralia</taxon>
        <taxon>Lophotrochozoa</taxon>
        <taxon>Platyhelminthes</taxon>
        <taxon>Cestoda</taxon>
        <taxon>Eucestoda</taxon>
        <taxon>Cyclophyllidea</taxon>
        <taxon>Taeniidae</taxon>
        <taxon>Echinococcus</taxon>
        <taxon>Echinococcus granulosus group</taxon>
    </lineage>
</organism>
<dbReference type="SUPFAM" id="SSF50630">
    <property type="entry name" value="Acid proteases"/>
    <property type="match status" value="1"/>
</dbReference>
<dbReference type="OrthoDB" id="10066870at2759"/>